<protein>
    <submittedName>
        <fullName evidence="3">Uncharacterized protein</fullName>
    </submittedName>
</protein>
<evidence type="ECO:0000256" key="2">
    <source>
        <dbReference type="SAM" id="Phobius"/>
    </source>
</evidence>
<reference evidence="4" key="1">
    <citation type="journal article" date="2016" name="Nat. Commun.">
        <title>The Gonium pectorale genome demonstrates co-option of cell cycle regulation during the evolution of multicellularity.</title>
        <authorList>
            <person name="Hanschen E.R."/>
            <person name="Marriage T.N."/>
            <person name="Ferris P.J."/>
            <person name="Hamaji T."/>
            <person name="Toyoda A."/>
            <person name="Fujiyama A."/>
            <person name="Neme R."/>
            <person name="Noguchi H."/>
            <person name="Minakuchi Y."/>
            <person name="Suzuki M."/>
            <person name="Kawai-Toyooka H."/>
            <person name="Smith D.R."/>
            <person name="Sparks H."/>
            <person name="Anderson J."/>
            <person name="Bakaric R."/>
            <person name="Luria V."/>
            <person name="Karger A."/>
            <person name="Kirschner M.W."/>
            <person name="Durand P.M."/>
            <person name="Michod R.E."/>
            <person name="Nozaki H."/>
            <person name="Olson B.J."/>
        </authorList>
    </citation>
    <scope>NUCLEOTIDE SEQUENCE [LARGE SCALE GENOMIC DNA]</scope>
    <source>
        <strain evidence="4">NIES-2863</strain>
    </source>
</reference>
<comment type="caution">
    <text evidence="3">The sequence shown here is derived from an EMBL/GenBank/DDBJ whole genome shotgun (WGS) entry which is preliminary data.</text>
</comment>
<keyword evidence="4" id="KW-1185">Reference proteome</keyword>
<evidence type="ECO:0000256" key="1">
    <source>
        <dbReference type="SAM" id="MobiDB-lite"/>
    </source>
</evidence>
<feature type="region of interest" description="Disordered" evidence="1">
    <location>
        <begin position="61"/>
        <end position="82"/>
    </location>
</feature>
<feature type="compositionally biased region" description="Low complexity" evidence="1">
    <location>
        <begin position="614"/>
        <end position="630"/>
    </location>
</feature>
<organism evidence="3 4">
    <name type="scientific">Gonium pectorale</name>
    <name type="common">Green alga</name>
    <dbReference type="NCBI Taxonomy" id="33097"/>
    <lineage>
        <taxon>Eukaryota</taxon>
        <taxon>Viridiplantae</taxon>
        <taxon>Chlorophyta</taxon>
        <taxon>core chlorophytes</taxon>
        <taxon>Chlorophyceae</taxon>
        <taxon>CS clade</taxon>
        <taxon>Chlamydomonadales</taxon>
        <taxon>Volvocaceae</taxon>
        <taxon>Gonium</taxon>
    </lineage>
</organism>
<dbReference type="AlphaFoldDB" id="A0A150G7N5"/>
<evidence type="ECO:0000313" key="3">
    <source>
        <dbReference type="EMBL" id="KXZ45783.1"/>
    </source>
</evidence>
<dbReference type="InterPro" id="IPR051425">
    <property type="entry name" value="Formin_Homology"/>
</dbReference>
<feature type="compositionally biased region" description="Gly residues" evidence="1">
    <location>
        <begin position="927"/>
        <end position="952"/>
    </location>
</feature>
<proteinExistence type="predicted"/>
<keyword evidence="2" id="KW-0812">Transmembrane</keyword>
<feature type="region of interest" description="Disordered" evidence="1">
    <location>
        <begin position="520"/>
        <end position="581"/>
    </location>
</feature>
<gene>
    <name evidence="3" type="ORF">GPECTOR_50g576</name>
</gene>
<feature type="region of interest" description="Disordered" evidence="1">
    <location>
        <begin position="908"/>
        <end position="952"/>
    </location>
</feature>
<dbReference type="Proteomes" id="UP000075714">
    <property type="component" value="Unassembled WGS sequence"/>
</dbReference>
<keyword evidence="2" id="KW-0472">Membrane</keyword>
<keyword evidence="2" id="KW-1133">Transmembrane helix</keyword>
<feature type="transmembrane region" description="Helical" evidence="2">
    <location>
        <begin position="868"/>
        <end position="889"/>
    </location>
</feature>
<feature type="transmembrane region" description="Helical" evidence="2">
    <location>
        <begin position="840"/>
        <end position="862"/>
    </location>
</feature>
<sequence>MAAVSGAAAVALRRHNATAPAADGAPASPRRRPIQPLRQLSAVCIPGCVHLLMVVHGPKAGPPSACGRGRRGEAGGGSGPVPMRHRHLTTGLFAAEGGGSAAVDRAHSGGGFNAEGAEEVSSAVEQLLDSEGPETGAHTVVGAGEEPTAFTGTAAVACSALAWPPALPLLNPYKAAGGGGRHSDPRLSYERCAVAEVSAATSGGREEAADGLPLLLLLQLPQELAARLDALRCVLGGPMGRRDQEEDQEEEEALLDATLQLRGRGGKPDGARARVVDQDDHGFVSIRLVVPPAALRVAGALFLHVLPAAVAAAQPCAPLATVPLLALPADATAEVLALQGAALGSTALERLERLTAAAASGSGAATCGPLDSAAMQASACSAASHAVAASDVAPAIDGAASSFVASASAALHSTGLTSFMYDMACMFSLPYIPYGNTTCGENGDTVAVTAEPSIDPWVFEGLLRFLASYGMAACLLEARRSLDGAPVSPDGGSAWRCGVQPPESEAAATAAAHYDDLPCAATMPPGSGPQQAAGDTAQEKRVHASACPALPPPCPDPSTMAAPMSRGPPTPPLVTAAGPRAHRCSSSGGSCGSGALAISCSAWDESAAAAAAPPYAGLPPQSQSPASLSAPPQPPPAFRQAAAATLTAPSTARRWLSWLLLGFSPPALEAAFGAFLDGQCRHLDYMAAVIMALARVGSTTRTFRAYAAATSLAASAAEAAGSGSGDVNDAAAASTAASAGTAAGRASALRLQLLSQLIAFVPVAVMSAILIRRGIYSRRREAVLVLQGFLEAGCICVMLVPRPRANPYAAGPGAAGQGGSTLLPLPEAWGPACRQYGVHWIYYGARLAAVELAAMMLLARALDEGHAWWPALVFGTATTLVGLGVSAAMDLSARIRFLREDAAAPNGLHCRGRSSGQHQQRRKEGGCSAGSGDGSGHQGGDVGGEGGCVGGF</sequence>
<dbReference type="EMBL" id="LSYV01000051">
    <property type="protein sequence ID" value="KXZ45783.1"/>
    <property type="molecule type" value="Genomic_DNA"/>
</dbReference>
<dbReference type="PANTHER" id="PTHR45725">
    <property type="entry name" value="FORMIN HOMOLOGY 2 FAMILY MEMBER"/>
    <property type="match status" value="1"/>
</dbReference>
<feature type="transmembrane region" description="Helical" evidence="2">
    <location>
        <begin position="753"/>
        <end position="771"/>
    </location>
</feature>
<name>A0A150G7N5_GONPE</name>
<dbReference type="PANTHER" id="PTHR45725:SF18">
    <property type="entry name" value="ORC1-LIKE AAA ATPASE DOMAIN-CONTAINING PROTEIN"/>
    <property type="match status" value="1"/>
</dbReference>
<accession>A0A150G7N5</accession>
<feature type="region of interest" description="Disordered" evidence="1">
    <location>
        <begin position="614"/>
        <end position="637"/>
    </location>
</feature>
<evidence type="ECO:0000313" key="4">
    <source>
        <dbReference type="Proteomes" id="UP000075714"/>
    </source>
</evidence>